<dbReference type="AlphaFoldDB" id="A0A9N8PPH1"/>
<comment type="caution">
    <text evidence="1">The sequence shown here is derived from an EMBL/GenBank/DDBJ whole genome shotgun (WGS) entry which is preliminary data.</text>
</comment>
<gene>
    <name evidence="1" type="ORF">AWRI4620_LOCUS2128</name>
</gene>
<dbReference type="EMBL" id="CAINUL010000002">
    <property type="protein sequence ID" value="CAD0107873.1"/>
    <property type="molecule type" value="Genomic_DNA"/>
</dbReference>
<dbReference type="Gene3D" id="3.40.50.720">
    <property type="entry name" value="NAD(P)-binding Rossmann-like Domain"/>
    <property type="match status" value="1"/>
</dbReference>
<proteinExistence type="predicted"/>
<protein>
    <submittedName>
        <fullName evidence="1">Uncharacterized protein</fullName>
    </submittedName>
</protein>
<keyword evidence="2" id="KW-1185">Reference proteome</keyword>
<dbReference type="Proteomes" id="UP000745764">
    <property type="component" value="Unassembled WGS sequence"/>
</dbReference>
<dbReference type="SUPFAM" id="SSF51735">
    <property type="entry name" value="NAD(P)-binding Rossmann-fold domains"/>
    <property type="match status" value="1"/>
</dbReference>
<accession>A0A9N8PPH1</accession>
<sequence length="93" mass="10147">MAFTPYDEALRTHFKVNTIGPLTLFQAFLPLLLKSAKPKFVAMSTDVASLGDTDTMPLMPVTAYGASKTALNYIVKKIHFANPGVCSWVLSPK</sequence>
<name>A0A9N8PPH1_9PEZI</name>
<evidence type="ECO:0000313" key="2">
    <source>
        <dbReference type="Proteomes" id="UP000745764"/>
    </source>
</evidence>
<organism evidence="1 2">
    <name type="scientific">Aureobasidium uvarum</name>
    <dbReference type="NCBI Taxonomy" id="2773716"/>
    <lineage>
        <taxon>Eukaryota</taxon>
        <taxon>Fungi</taxon>
        <taxon>Dikarya</taxon>
        <taxon>Ascomycota</taxon>
        <taxon>Pezizomycotina</taxon>
        <taxon>Dothideomycetes</taxon>
        <taxon>Dothideomycetidae</taxon>
        <taxon>Dothideales</taxon>
        <taxon>Saccotheciaceae</taxon>
        <taxon>Aureobasidium</taxon>
    </lineage>
</organism>
<evidence type="ECO:0000313" key="1">
    <source>
        <dbReference type="EMBL" id="CAD0107873.1"/>
    </source>
</evidence>
<dbReference type="InterPro" id="IPR036291">
    <property type="entry name" value="NAD(P)-bd_dom_sf"/>
</dbReference>
<dbReference type="PANTHER" id="PTHR45458">
    <property type="entry name" value="SHORT-CHAIN DEHYDROGENASE/REDUCTASE SDR"/>
    <property type="match status" value="1"/>
</dbReference>
<reference evidence="1" key="1">
    <citation type="submission" date="2020-06" db="EMBL/GenBank/DDBJ databases">
        <authorList>
            <person name="Onetto C."/>
        </authorList>
    </citation>
    <scope>NUCLEOTIDE SEQUENCE</scope>
</reference>
<dbReference type="PANTHER" id="PTHR45458:SF3">
    <property type="entry name" value="CHAIN DEHYDROGENASE (ATSC), PUTATIVE-RELATED"/>
    <property type="match status" value="1"/>
</dbReference>
<dbReference type="OrthoDB" id="9876299at2759"/>
<dbReference type="GO" id="GO:0016616">
    <property type="term" value="F:oxidoreductase activity, acting on the CH-OH group of donors, NAD or NADP as acceptor"/>
    <property type="evidence" value="ECO:0007669"/>
    <property type="project" value="TreeGrafter"/>
</dbReference>
<dbReference type="InterPro" id="IPR052184">
    <property type="entry name" value="SDR_enzymes"/>
</dbReference>